<dbReference type="AlphaFoldDB" id="A0A078G0D9"/>
<protein>
    <submittedName>
        <fullName evidence="1">BnaA04g21300D protein</fullName>
    </submittedName>
</protein>
<keyword evidence="2" id="KW-1185">Reference proteome</keyword>
<evidence type="ECO:0000313" key="2">
    <source>
        <dbReference type="Proteomes" id="UP000028999"/>
    </source>
</evidence>
<organism evidence="1 2">
    <name type="scientific">Brassica napus</name>
    <name type="common">Rape</name>
    <dbReference type="NCBI Taxonomy" id="3708"/>
    <lineage>
        <taxon>Eukaryota</taxon>
        <taxon>Viridiplantae</taxon>
        <taxon>Streptophyta</taxon>
        <taxon>Embryophyta</taxon>
        <taxon>Tracheophyta</taxon>
        <taxon>Spermatophyta</taxon>
        <taxon>Magnoliopsida</taxon>
        <taxon>eudicotyledons</taxon>
        <taxon>Gunneridae</taxon>
        <taxon>Pentapetalae</taxon>
        <taxon>rosids</taxon>
        <taxon>malvids</taxon>
        <taxon>Brassicales</taxon>
        <taxon>Brassicaceae</taxon>
        <taxon>Brassiceae</taxon>
        <taxon>Brassica</taxon>
    </lineage>
</organism>
<dbReference type="Proteomes" id="UP000028999">
    <property type="component" value="Unassembled WGS sequence"/>
</dbReference>
<proteinExistence type="predicted"/>
<name>A0A078G0D9_BRANA</name>
<accession>A0A078G0D9</accession>
<dbReference type="EMBL" id="LK032085">
    <property type="protein sequence ID" value="CDY18457.1"/>
    <property type="molecule type" value="Genomic_DNA"/>
</dbReference>
<evidence type="ECO:0000313" key="1">
    <source>
        <dbReference type="EMBL" id="CDY18457.1"/>
    </source>
</evidence>
<sequence length="27" mass="3242">MTLRHSQKQMHISLLTIHQIRSQESTH</sequence>
<gene>
    <name evidence="1" type="primary">BnaA04g21300D</name>
    <name evidence="1" type="ORF">GSBRNA2T00005458001</name>
</gene>
<reference evidence="1 2" key="1">
    <citation type="journal article" date="2014" name="Science">
        <title>Plant genetics. Early allopolyploid evolution in the post-Neolithic Brassica napus oilseed genome.</title>
        <authorList>
            <person name="Chalhoub B."/>
            <person name="Denoeud F."/>
            <person name="Liu S."/>
            <person name="Parkin I.A."/>
            <person name="Tang H."/>
            <person name="Wang X."/>
            <person name="Chiquet J."/>
            <person name="Belcram H."/>
            <person name="Tong C."/>
            <person name="Samans B."/>
            <person name="Correa M."/>
            <person name="Da Silva C."/>
            <person name="Just J."/>
            <person name="Falentin C."/>
            <person name="Koh C.S."/>
            <person name="Le Clainche I."/>
            <person name="Bernard M."/>
            <person name="Bento P."/>
            <person name="Noel B."/>
            <person name="Labadie K."/>
            <person name="Alberti A."/>
            <person name="Charles M."/>
            <person name="Arnaud D."/>
            <person name="Guo H."/>
            <person name="Daviaud C."/>
            <person name="Alamery S."/>
            <person name="Jabbari K."/>
            <person name="Zhao M."/>
            <person name="Edger P.P."/>
            <person name="Chelaifa H."/>
            <person name="Tack D."/>
            <person name="Lassalle G."/>
            <person name="Mestiri I."/>
            <person name="Schnel N."/>
            <person name="Le Paslier M.C."/>
            <person name="Fan G."/>
            <person name="Renault V."/>
            <person name="Bayer P.E."/>
            <person name="Golicz A.A."/>
            <person name="Manoli S."/>
            <person name="Lee T.H."/>
            <person name="Thi V.H."/>
            <person name="Chalabi S."/>
            <person name="Hu Q."/>
            <person name="Fan C."/>
            <person name="Tollenaere R."/>
            <person name="Lu Y."/>
            <person name="Battail C."/>
            <person name="Shen J."/>
            <person name="Sidebottom C.H."/>
            <person name="Wang X."/>
            <person name="Canaguier A."/>
            <person name="Chauveau A."/>
            <person name="Berard A."/>
            <person name="Deniot G."/>
            <person name="Guan M."/>
            <person name="Liu Z."/>
            <person name="Sun F."/>
            <person name="Lim Y.P."/>
            <person name="Lyons E."/>
            <person name="Town C.D."/>
            <person name="Bancroft I."/>
            <person name="Wang X."/>
            <person name="Meng J."/>
            <person name="Ma J."/>
            <person name="Pires J.C."/>
            <person name="King G.J."/>
            <person name="Brunel D."/>
            <person name="Delourme R."/>
            <person name="Renard M."/>
            <person name="Aury J.M."/>
            <person name="Adams K.L."/>
            <person name="Batley J."/>
            <person name="Snowdon R.J."/>
            <person name="Tost J."/>
            <person name="Edwards D."/>
            <person name="Zhou Y."/>
            <person name="Hua W."/>
            <person name="Sharpe A.G."/>
            <person name="Paterson A.H."/>
            <person name="Guan C."/>
            <person name="Wincker P."/>
        </authorList>
    </citation>
    <scope>NUCLEOTIDE SEQUENCE [LARGE SCALE GENOMIC DNA]</scope>
    <source>
        <strain evidence="2">cv. Darmor-bzh</strain>
    </source>
</reference>
<dbReference type="Gramene" id="CDY18457">
    <property type="protein sequence ID" value="CDY18457"/>
    <property type="gene ID" value="GSBRNA2T00005458001"/>
</dbReference>
<dbReference type="PaxDb" id="3708-A0A078G0D9"/>